<dbReference type="InterPro" id="IPR029063">
    <property type="entry name" value="SAM-dependent_MTases_sf"/>
</dbReference>
<reference evidence="1 2" key="1">
    <citation type="journal article" date="2017" name="Syst. Appl. Microbiol.">
        <title>Pseudomonas caspiana sp. nov., a citrus pathogen in the Pseudomonas syringae phylogenetic group.</title>
        <authorList>
            <person name="Busquets A."/>
            <person name="Gomila M."/>
            <person name="Beiki F."/>
            <person name="Mulet M."/>
            <person name="Rahimian H."/>
            <person name="Garcia-Valdes E."/>
            <person name="Lalucat J."/>
        </authorList>
    </citation>
    <scope>NUCLEOTIDE SEQUENCE [LARGE SCALE GENOMIC DNA]</scope>
    <source>
        <strain evidence="1 2">FBF102</strain>
    </source>
</reference>
<gene>
    <name evidence="1" type="ORF">AUC60_22525</name>
</gene>
<protein>
    <submittedName>
        <fullName evidence="1">SAM-dependent methyltransferase</fullName>
    </submittedName>
</protein>
<dbReference type="AlphaFoldDB" id="A0A1Y3NZ96"/>
<evidence type="ECO:0000313" key="1">
    <source>
        <dbReference type="EMBL" id="OUM71571.1"/>
    </source>
</evidence>
<evidence type="ECO:0000313" key="2">
    <source>
        <dbReference type="Proteomes" id="UP000195440"/>
    </source>
</evidence>
<dbReference type="EMBL" id="LOHF01000025">
    <property type="protein sequence ID" value="OUM71571.1"/>
    <property type="molecule type" value="Genomic_DNA"/>
</dbReference>
<accession>A0A1Y3NZ96</accession>
<dbReference type="OrthoDB" id="932345at2"/>
<dbReference type="SUPFAM" id="SSF53335">
    <property type="entry name" value="S-adenosyl-L-methionine-dependent methyltransferases"/>
    <property type="match status" value="1"/>
</dbReference>
<keyword evidence="2" id="KW-1185">Reference proteome</keyword>
<comment type="caution">
    <text evidence="1">The sequence shown here is derived from an EMBL/GenBank/DDBJ whole genome shotgun (WGS) entry which is preliminary data.</text>
</comment>
<dbReference type="Pfam" id="PF13489">
    <property type="entry name" value="Methyltransf_23"/>
    <property type="match status" value="1"/>
</dbReference>
<dbReference type="RefSeq" id="WP_087273116.1">
    <property type="nucleotide sequence ID" value="NZ_JBJGBV010000002.1"/>
</dbReference>
<sequence length="241" mass="27208">MRTCPVCSNRFPNFYPLARHYLEVGNRLNVHYSAEDFETINVGQYSCPECSASDRDRLYALFAMHLLNPAAGQTLRILDIAPAPVLSAFLRSLPHARYRSADLFSPLADDIVDIMDMHIYADESFDFIVCSHVLEHVRDDARAISELHRVLAKGGSAILMVPILLTATETDEDPDEKSVDERWARFGQDDHVRMYTKHDFIARLEKGGFQVDALGTQAFGEGVFKQHGITEQSVLYIGRKC</sequence>
<dbReference type="GO" id="GO:0008168">
    <property type="term" value="F:methyltransferase activity"/>
    <property type="evidence" value="ECO:0007669"/>
    <property type="project" value="UniProtKB-KW"/>
</dbReference>
<name>A0A1Y3NZ96_9PSED</name>
<keyword evidence="1" id="KW-0489">Methyltransferase</keyword>
<keyword evidence="1" id="KW-0808">Transferase</keyword>
<dbReference type="GO" id="GO:0032259">
    <property type="term" value="P:methylation"/>
    <property type="evidence" value="ECO:0007669"/>
    <property type="project" value="UniProtKB-KW"/>
</dbReference>
<organism evidence="1 2">
    <name type="scientific">Pseudomonas caspiana</name>
    <dbReference type="NCBI Taxonomy" id="1451454"/>
    <lineage>
        <taxon>Bacteria</taxon>
        <taxon>Pseudomonadati</taxon>
        <taxon>Pseudomonadota</taxon>
        <taxon>Gammaproteobacteria</taxon>
        <taxon>Pseudomonadales</taxon>
        <taxon>Pseudomonadaceae</taxon>
        <taxon>Pseudomonas</taxon>
    </lineage>
</organism>
<proteinExistence type="predicted"/>
<dbReference type="Proteomes" id="UP000195440">
    <property type="component" value="Unassembled WGS sequence"/>
</dbReference>
<dbReference type="CDD" id="cd02440">
    <property type="entry name" value="AdoMet_MTases"/>
    <property type="match status" value="1"/>
</dbReference>
<dbReference type="Gene3D" id="3.40.50.150">
    <property type="entry name" value="Vaccinia Virus protein VP39"/>
    <property type="match status" value="1"/>
</dbReference>